<keyword evidence="5" id="KW-0482">Metalloprotease</keyword>
<organism evidence="7 8">
    <name type="scientific">Urbifossiella limnaea</name>
    <dbReference type="NCBI Taxonomy" id="2528023"/>
    <lineage>
        <taxon>Bacteria</taxon>
        <taxon>Pseudomonadati</taxon>
        <taxon>Planctomycetota</taxon>
        <taxon>Planctomycetia</taxon>
        <taxon>Gemmatales</taxon>
        <taxon>Gemmataceae</taxon>
        <taxon>Urbifossiella</taxon>
    </lineage>
</organism>
<keyword evidence="7" id="KW-0121">Carboxypeptidase</keyword>
<accession>A0A517XX29</accession>
<evidence type="ECO:0000256" key="1">
    <source>
        <dbReference type="ARBA" id="ARBA00022670"/>
    </source>
</evidence>
<dbReference type="GO" id="GO:0006508">
    <property type="term" value="P:proteolysis"/>
    <property type="evidence" value="ECO:0007669"/>
    <property type="project" value="UniProtKB-KW"/>
</dbReference>
<dbReference type="RefSeq" id="WP_202920272.1">
    <property type="nucleotide sequence ID" value="NZ_CP036273.1"/>
</dbReference>
<reference evidence="7 8" key="1">
    <citation type="submission" date="2019-02" db="EMBL/GenBank/DDBJ databases">
        <title>Deep-cultivation of Planctomycetes and their phenomic and genomic characterization uncovers novel biology.</title>
        <authorList>
            <person name="Wiegand S."/>
            <person name="Jogler M."/>
            <person name="Boedeker C."/>
            <person name="Pinto D."/>
            <person name="Vollmers J."/>
            <person name="Rivas-Marin E."/>
            <person name="Kohn T."/>
            <person name="Peeters S.H."/>
            <person name="Heuer A."/>
            <person name="Rast P."/>
            <person name="Oberbeckmann S."/>
            <person name="Bunk B."/>
            <person name="Jeske O."/>
            <person name="Meyerdierks A."/>
            <person name="Storesund J.E."/>
            <person name="Kallscheuer N."/>
            <person name="Luecker S."/>
            <person name="Lage O.M."/>
            <person name="Pohl T."/>
            <person name="Merkel B.J."/>
            <person name="Hornburger P."/>
            <person name="Mueller R.-W."/>
            <person name="Bruemmer F."/>
            <person name="Labrenz M."/>
            <person name="Spormann A.M."/>
            <person name="Op den Camp H."/>
            <person name="Overmann J."/>
            <person name="Amann R."/>
            <person name="Jetten M.S.M."/>
            <person name="Mascher T."/>
            <person name="Medema M.H."/>
            <person name="Devos D.P."/>
            <person name="Kaster A.-K."/>
            <person name="Ovreas L."/>
            <person name="Rohde M."/>
            <person name="Galperin M.Y."/>
            <person name="Jogler C."/>
        </authorList>
    </citation>
    <scope>NUCLEOTIDE SEQUENCE [LARGE SCALE GENOMIC DNA]</scope>
    <source>
        <strain evidence="7 8">ETA_A1</strain>
    </source>
</reference>
<dbReference type="Gene3D" id="3.40.140.10">
    <property type="entry name" value="Cytidine Deaminase, domain 2"/>
    <property type="match status" value="1"/>
</dbReference>
<keyword evidence="3 7" id="KW-0378">Hydrolase</keyword>
<evidence type="ECO:0000256" key="3">
    <source>
        <dbReference type="ARBA" id="ARBA00022801"/>
    </source>
</evidence>
<dbReference type="SMART" id="SM00232">
    <property type="entry name" value="JAB_MPN"/>
    <property type="match status" value="1"/>
</dbReference>
<proteinExistence type="predicted"/>
<evidence type="ECO:0000256" key="5">
    <source>
        <dbReference type="ARBA" id="ARBA00023049"/>
    </source>
</evidence>
<dbReference type="EMBL" id="CP036273">
    <property type="protein sequence ID" value="QDU22060.1"/>
    <property type="molecule type" value="Genomic_DNA"/>
</dbReference>
<dbReference type="GO" id="GO:0004180">
    <property type="term" value="F:carboxypeptidase activity"/>
    <property type="evidence" value="ECO:0007669"/>
    <property type="project" value="UniProtKB-KW"/>
</dbReference>
<dbReference type="EC" id="3.4.17.-" evidence="7"/>
<dbReference type="InterPro" id="IPR037518">
    <property type="entry name" value="MPN"/>
</dbReference>
<dbReference type="SUPFAM" id="SSF102712">
    <property type="entry name" value="JAB1/MPN domain"/>
    <property type="match status" value="1"/>
</dbReference>
<dbReference type="InterPro" id="IPR028090">
    <property type="entry name" value="JAB_dom_prok"/>
</dbReference>
<dbReference type="KEGG" id="uli:ETAA1_40350"/>
<keyword evidence="2" id="KW-0479">Metal-binding</keyword>
<dbReference type="PANTHER" id="PTHR34858">
    <property type="entry name" value="CYSO-CYSTEINE PEPTIDASE"/>
    <property type="match status" value="1"/>
</dbReference>
<evidence type="ECO:0000259" key="6">
    <source>
        <dbReference type="PROSITE" id="PS50249"/>
    </source>
</evidence>
<keyword evidence="8" id="KW-1185">Reference proteome</keyword>
<keyword evidence="1" id="KW-0645">Protease</keyword>
<evidence type="ECO:0000256" key="4">
    <source>
        <dbReference type="ARBA" id="ARBA00022833"/>
    </source>
</evidence>
<protein>
    <submittedName>
        <fullName evidence="7">CysO-cysteine peptidase</fullName>
        <ecNumber evidence="7">3.4.17.-</ecNumber>
    </submittedName>
</protein>
<sequence length="137" mass="14455">MSPLRIPAEVLAAVVAHARAEAPYECCGLLAGSPDGRVGLHFPIRNDLASPTEYLTNAHDLLAAAKAVRSAGAEVLAIYHSHPTSAPVPSTRDVAGNHWGDSVVHLIVGLAGPEPDLRAWHITEGGYEQAEWILAGR</sequence>
<dbReference type="GO" id="GO:0008270">
    <property type="term" value="F:zinc ion binding"/>
    <property type="evidence" value="ECO:0007669"/>
    <property type="project" value="TreeGrafter"/>
</dbReference>
<dbReference type="PROSITE" id="PS50249">
    <property type="entry name" value="MPN"/>
    <property type="match status" value="1"/>
</dbReference>
<keyword evidence="4" id="KW-0862">Zinc</keyword>
<dbReference type="GO" id="GO:0008235">
    <property type="term" value="F:metalloexopeptidase activity"/>
    <property type="evidence" value="ECO:0007669"/>
    <property type="project" value="TreeGrafter"/>
</dbReference>
<feature type="domain" description="MPN" evidence="6">
    <location>
        <begin position="4"/>
        <end position="133"/>
    </location>
</feature>
<dbReference type="InterPro" id="IPR051929">
    <property type="entry name" value="VirAsm_ModProt"/>
</dbReference>
<evidence type="ECO:0000313" key="8">
    <source>
        <dbReference type="Proteomes" id="UP000319576"/>
    </source>
</evidence>
<name>A0A517XX29_9BACT</name>
<dbReference type="InterPro" id="IPR000555">
    <property type="entry name" value="JAMM/MPN+_dom"/>
</dbReference>
<gene>
    <name evidence="7" type="primary">mec</name>
    <name evidence="7" type="ORF">ETAA1_40350</name>
</gene>
<evidence type="ECO:0000313" key="7">
    <source>
        <dbReference type="EMBL" id="QDU22060.1"/>
    </source>
</evidence>
<dbReference type="PANTHER" id="PTHR34858:SF1">
    <property type="entry name" value="CYSO-CYSTEINE PEPTIDASE"/>
    <property type="match status" value="1"/>
</dbReference>
<dbReference type="CDD" id="cd08070">
    <property type="entry name" value="MPN_like"/>
    <property type="match status" value="1"/>
</dbReference>
<dbReference type="Proteomes" id="UP000319576">
    <property type="component" value="Chromosome"/>
</dbReference>
<dbReference type="AlphaFoldDB" id="A0A517XX29"/>
<evidence type="ECO:0000256" key="2">
    <source>
        <dbReference type="ARBA" id="ARBA00022723"/>
    </source>
</evidence>
<dbReference type="Pfam" id="PF14464">
    <property type="entry name" value="Prok-JAB"/>
    <property type="match status" value="1"/>
</dbReference>